<evidence type="ECO:0000259" key="1">
    <source>
        <dbReference type="Pfam" id="PF13476"/>
    </source>
</evidence>
<proteinExistence type="predicted"/>
<sequence>MKNIRKITLKNFKLFGPELYTINFEDTDLILLDGPNGYGKTSVFDAIELALTGNISRLINLEGRQTPSDVVVAFNNSAEVEVIIEIGGSAPKTIVRTLKKPPAKEARKISKFRELWDLFEISDGNLVSLTQTQLNIYLGNENFVRDYHLFHYVQQEESARFLKSKSEVQRAEELSKLFGDTKSAETKLSKLTAVSKRTDGLKLEAFKRTTTLKQRYDISNVSDLTERNSIEHRFLLPWLQGSAIPEWDKVSIPDLTQDKLNMFLVDLSQLKSFLYHRKDFLRERKYKRSALEKPLIRNYLKYLTSLNNIESYREENTRYRLIANSVPVLVTSNISSILDIPELQRVFEILNIPDFNSFYAASTELYKEEQKAVGLNQVYNSLIRDREALSKHIDGLPDENCPLCGHHYETHTDLVAEVSAHGAFLRTFLGEQEQTTLTLRDAFIKIHLSPLIISSNNYLENTSAPSDTEISELTSAMLSGERIKAFGSWLMSEGIVYDDLLQIRLPSVRTDTQLNDDIEKLSTRIRDKATITDDAYLEANSGNIFDMVYQRFFQSSAPNTGMISEAALDTKES</sequence>
<dbReference type="SUPFAM" id="SSF52540">
    <property type="entry name" value="P-loop containing nucleoside triphosphate hydrolases"/>
    <property type="match status" value="1"/>
</dbReference>
<dbReference type="InterPro" id="IPR027417">
    <property type="entry name" value="P-loop_NTPase"/>
</dbReference>
<dbReference type="GO" id="GO:0016887">
    <property type="term" value="F:ATP hydrolysis activity"/>
    <property type="evidence" value="ECO:0007669"/>
    <property type="project" value="InterPro"/>
</dbReference>
<dbReference type="PANTHER" id="PTHR32114">
    <property type="entry name" value="ABC TRANSPORTER ABCH.3"/>
    <property type="match status" value="1"/>
</dbReference>
<dbReference type="GO" id="GO:0006302">
    <property type="term" value="P:double-strand break repair"/>
    <property type="evidence" value="ECO:0007669"/>
    <property type="project" value="InterPro"/>
</dbReference>
<dbReference type="RefSeq" id="WP_019333078.1">
    <property type="nucleotide sequence ID" value="NZ_LJRU01000252.1"/>
</dbReference>
<dbReference type="Proteomes" id="UP000282636">
    <property type="component" value="Unassembled WGS sequence"/>
</dbReference>
<accession>A0A0Q0DZY6</accession>
<reference evidence="2 3" key="1">
    <citation type="submission" date="2018-08" db="EMBL/GenBank/DDBJ databases">
        <title>Recombination of ecologically and evolutionarily significant loci maintains genetic cohesion in the Pseudomonas syringae species complex.</title>
        <authorList>
            <person name="Dillon M."/>
            <person name="Thakur S."/>
            <person name="Almeida R.N.D."/>
            <person name="Weir B.S."/>
            <person name="Guttman D.S."/>
        </authorList>
    </citation>
    <scope>NUCLEOTIDE SEQUENCE [LARGE SCALE GENOMIC DNA]</scope>
    <source>
        <strain evidence="2 3">ICMP 3934</strain>
    </source>
</reference>
<organism evidence="2 3">
    <name type="scientific">Pseudomonas syringae pv. theae</name>
    <dbReference type="NCBI Taxonomy" id="103985"/>
    <lineage>
        <taxon>Bacteria</taxon>
        <taxon>Pseudomonadati</taxon>
        <taxon>Pseudomonadota</taxon>
        <taxon>Gammaproteobacteria</taxon>
        <taxon>Pseudomonadales</taxon>
        <taxon>Pseudomonadaceae</taxon>
        <taxon>Pseudomonas</taxon>
        <taxon>Pseudomonas syringae</taxon>
    </lineage>
</organism>
<name>A0A0Q0DZY6_PSESX</name>
<dbReference type="PANTHER" id="PTHR32114:SF2">
    <property type="entry name" value="ABC TRANSPORTER ABCH.3"/>
    <property type="match status" value="1"/>
</dbReference>
<dbReference type="InterPro" id="IPR038729">
    <property type="entry name" value="Rad50/SbcC_AAA"/>
</dbReference>
<dbReference type="AlphaFoldDB" id="A0A0Q0DZY6"/>
<dbReference type="Gene3D" id="3.40.50.300">
    <property type="entry name" value="P-loop containing nucleotide triphosphate hydrolases"/>
    <property type="match status" value="1"/>
</dbReference>
<gene>
    <name evidence="2" type="ORF">ALP44_03950</name>
</gene>
<feature type="domain" description="Rad50/SbcC-type AAA" evidence="1">
    <location>
        <begin position="6"/>
        <end position="201"/>
    </location>
</feature>
<dbReference type="EMBL" id="RBTL01000075">
    <property type="protein sequence ID" value="RMT72151.1"/>
    <property type="molecule type" value="Genomic_DNA"/>
</dbReference>
<dbReference type="Pfam" id="PF13476">
    <property type="entry name" value="AAA_23"/>
    <property type="match status" value="1"/>
</dbReference>
<comment type="caution">
    <text evidence="2">The sequence shown here is derived from an EMBL/GenBank/DDBJ whole genome shotgun (WGS) entry which is preliminary data.</text>
</comment>
<protein>
    <recommendedName>
        <fullName evidence="1">Rad50/SbcC-type AAA domain-containing protein</fullName>
    </recommendedName>
</protein>
<evidence type="ECO:0000313" key="2">
    <source>
        <dbReference type="EMBL" id="RMT72151.1"/>
    </source>
</evidence>
<evidence type="ECO:0000313" key="3">
    <source>
        <dbReference type="Proteomes" id="UP000282636"/>
    </source>
</evidence>